<reference evidence="2" key="1">
    <citation type="submission" date="2019-02" db="EMBL/GenBank/DDBJ databases">
        <authorList>
            <person name="Gruber-Vodicka R. H."/>
            <person name="Seah K. B. B."/>
        </authorList>
    </citation>
    <scope>NUCLEOTIDE SEQUENCE</scope>
    <source>
        <strain evidence="4">BECK_BY1</strain>
        <strain evidence="2">BECK_BY2</strain>
        <strain evidence="3">BECK_BY3</strain>
    </source>
</reference>
<feature type="region of interest" description="Disordered" evidence="1">
    <location>
        <begin position="1"/>
        <end position="49"/>
    </location>
</feature>
<sequence length="113" mass="12320">MIQKGKPVTEVSAGGTKENREVDSTIGATRTIATDDMTEATSSEHKPTDNELATEALNRQALANNPVTPEERWNMIAVAAYYRAEERGFIGGNPAEDWIAAEKEIDTLLNGKK</sequence>
<accession>A0A450Z970</accession>
<dbReference type="AlphaFoldDB" id="A0A450Z970"/>
<evidence type="ECO:0000313" key="2">
    <source>
        <dbReference type="EMBL" id="VFK50302.1"/>
    </source>
</evidence>
<organism evidence="2">
    <name type="scientific">Candidatus Kentrum sp. TUN</name>
    <dbReference type="NCBI Taxonomy" id="2126343"/>
    <lineage>
        <taxon>Bacteria</taxon>
        <taxon>Pseudomonadati</taxon>
        <taxon>Pseudomonadota</taxon>
        <taxon>Gammaproteobacteria</taxon>
        <taxon>Candidatus Kentrum</taxon>
    </lineage>
</organism>
<protein>
    <recommendedName>
        <fullName evidence="5">DUF2934 domain-containing protein</fullName>
    </recommendedName>
</protein>
<evidence type="ECO:0000313" key="3">
    <source>
        <dbReference type="EMBL" id="VFK51422.1"/>
    </source>
</evidence>
<proteinExistence type="predicted"/>
<name>A0A450Z970_9GAMM</name>
<evidence type="ECO:0000256" key="1">
    <source>
        <dbReference type="SAM" id="MobiDB-lite"/>
    </source>
</evidence>
<gene>
    <name evidence="4" type="ORF">BECKTUN1418D_GA0071000_10741</name>
    <name evidence="2" type="ORF">BECKTUN1418E_GA0071001_100216</name>
    <name evidence="3" type="ORF">BECKTUN1418F_GA0071002_100215</name>
</gene>
<evidence type="ECO:0000313" key="4">
    <source>
        <dbReference type="EMBL" id="VFK58007.1"/>
    </source>
</evidence>
<dbReference type="EMBL" id="CAADFY010000002">
    <property type="protein sequence ID" value="VFK51422.1"/>
    <property type="molecule type" value="Genomic_DNA"/>
</dbReference>
<dbReference type="EMBL" id="CAADFV010000002">
    <property type="protein sequence ID" value="VFK50302.1"/>
    <property type="molecule type" value="Genomic_DNA"/>
</dbReference>
<dbReference type="EMBL" id="CAADFX010000074">
    <property type="protein sequence ID" value="VFK58007.1"/>
    <property type="molecule type" value="Genomic_DNA"/>
</dbReference>
<evidence type="ECO:0008006" key="5">
    <source>
        <dbReference type="Google" id="ProtNLM"/>
    </source>
</evidence>
<dbReference type="InterPro" id="IPR021327">
    <property type="entry name" value="DUF2934"/>
</dbReference>
<dbReference type="Pfam" id="PF11154">
    <property type="entry name" value="DUF2934"/>
    <property type="match status" value="1"/>
</dbReference>